<comment type="subcellular location">
    <subcellularLocation>
        <location evidence="1">Mitochondrion</location>
    </subcellularLocation>
</comment>
<gene>
    <name evidence="7" type="ORF">PLEOSDRAFT_1045604</name>
</gene>
<evidence type="ECO:0000256" key="1">
    <source>
        <dbReference type="ARBA" id="ARBA00004173"/>
    </source>
</evidence>
<dbReference type="Gene3D" id="3.40.50.970">
    <property type="match status" value="2"/>
</dbReference>
<dbReference type="InterPro" id="IPR029035">
    <property type="entry name" value="DHS-like_NAD/FAD-binding_dom"/>
</dbReference>
<dbReference type="SUPFAM" id="SSF52467">
    <property type="entry name" value="DHS-like NAD/FAD-binding domain"/>
    <property type="match status" value="1"/>
</dbReference>
<evidence type="ECO:0000313" key="7">
    <source>
        <dbReference type="EMBL" id="KDQ26165.1"/>
    </source>
</evidence>
<name>A0A067NGR0_PLEO1</name>
<dbReference type="InParanoid" id="A0A067NGR0"/>
<dbReference type="EMBL" id="KL198010">
    <property type="protein sequence ID" value="KDQ26165.1"/>
    <property type="molecule type" value="Genomic_DNA"/>
</dbReference>
<dbReference type="SUPFAM" id="SSF52518">
    <property type="entry name" value="Thiamin diphosphate-binding fold (THDP-binding)"/>
    <property type="match status" value="2"/>
</dbReference>
<dbReference type="NCBIfam" id="NF006203">
    <property type="entry name" value="PRK08327.1"/>
    <property type="match status" value="1"/>
</dbReference>
<proteinExistence type="inferred from homology"/>
<evidence type="ECO:0000256" key="2">
    <source>
        <dbReference type="ARBA" id="ARBA00007812"/>
    </source>
</evidence>
<dbReference type="PANTHER" id="PTHR18968">
    <property type="entry name" value="THIAMINE PYROPHOSPHATE ENZYMES"/>
    <property type="match status" value="1"/>
</dbReference>
<evidence type="ECO:0008006" key="9">
    <source>
        <dbReference type="Google" id="ProtNLM"/>
    </source>
</evidence>
<dbReference type="GO" id="GO:0005948">
    <property type="term" value="C:acetolactate synthase complex"/>
    <property type="evidence" value="ECO:0007669"/>
    <property type="project" value="TreeGrafter"/>
</dbReference>
<dbReference type="GO" id="GO:0009099">
    <property type="term" value="P:L-valine biosynthetic process"/>
    <property type="evidence" value="ECO:0007669"/>
    <property type="project" value="TreeGrafter"/>
</dbReference>
<dbReference type="VEuPathDB" id="FungiDB:PLEOSDRAFT_1045604"/>
<keyword evidence="4" id="KW-0496">Mitochondrion</keyword>
<dbReference type="GO" id="GO:0009097">
    <property type="term" value="P:isoleucine biosynthetic process"/>
    <property type="evidence" value="ECO:0007669"/>
    <property type="project" value="TreeGrafter"/>
</dbReference>
<evidence type="ECO:0000259" key="6">
    <source>
        <dbReference type="Pfam" id="PF02776"/>
    </source>
</evidence>
<evidence type="ECO:0000313" key="8">
    <source>
        <dbReference type="Proteomes" id="UP000027073"/>
    </source>
</evidence>
<dbReference type="Pfam" id="PF02775">
    <property type="entry name" value="TPP_enzyme_C"/>
    <property type="match status" value="1"/>
</dbReference>
<protein>
    <recommendedName>
        <fullName evidence="9">Thiamine pyrophosphate enzyme TPP-binding domain-containing protein</fullName>
    </recommendedName>
</protein>
<dbReference type="InterPro" id="IPR029061">
    <property type="entry name" value="THDP-binding"/>
</dbReference>
<dbReference type="GO" id="GO:0005739">
    <property type="term" value="C:mitochondrion"/>
    <property type="evidence" value="ECO:0007669"/>
    <property type="project" value="UniProtKB-SubCell"/>
</dbReference>
<feature type="domain" description="Thiamine pyrophosphate enzyme TPP-binding" evidence="5">
    <location>
        <begin position="443"/>
        <end position="614"/>
    </location>
</feature>
<sequence length="619" mass="66248">MYTASSVFLQTLADVGITHAFVNWGSDHPGILEDLERQRVENGRTALKIVTCPNEMVALSAAQGYAQVCGKPAAVIVHVDVGTQAMAGAIHNVDRGQTPVLIYAGASPFSMHREHEGARNEFIMWMQDIPDQAAIVRQYMRNTTQLHSGKDMPSVIRRSLQIATSEPKGPVYLWARREVMEAHINPDEIRGALNAKVWPAVSPAALSPSAVSTISSALLSAKAPLIITSYLGRNKNAVPVLMELSLLLAIPVALSCPSAVNIPSSFPNTSVVTYLWKGTHHPGLETADVILVINSDTPWIPENTAPNADARIFVIDGGDVLKKTFGYNHSTNAEMVCSADAEVALKQIVGGVKDADEKAHEAGLTRTLGGELIQQRAASLAADHSRRVRELDIEEDTWPAASADGSPTLRAPNVIGVLRKAIQEATPSRGANVLILNEGISNYHIVWDHMRSDAPGSHLTSGGSSLGWSLGAAIGAMLAEEAHPEAAHDLVAVIVGDGSFLFCVPSSTYWMAQRQKTPYLTIVLNNGGWKSPKISMLGVHPSGHGSAARGDRLSVGFGPVCPDYSQLAVAASGGWAWGRRVGLGEDGTKEKIENVFREALRVVLQEKRCAIIDCVIDAI</sequence>
<dbReference type="GO" id="GO:0050660">
    <property type="term" value="F:flavin adenine dinucleotide binding"/>
    <property type="evidence" value="ECO:0007669"/>
    <property type="project" value="TreeGrafter"/>
</dbReference>
<evidence type="ECO:0000256" key="4">
    <source>
        <dbReference type="ARBA" id="ARBA00023128"/>
    </source>
</evidence>
<evidence type="ECO:0000256" key="3">
    <source>
        <dbReference type="ARBA" id="ARBA00023052"/>
    </source>
</evidence>
<dbReference type="GO" id="GO:0003984">
    <property type="term" value="F:acetolactate synthase activity"/>
    <property type="evidence" value="ECO:0007669"/>
    <property type="project" value="TreeGrafter"/>
</dbReference>
<dbReference type="CDD" id="cd07035">
    <property type="entry name" value="TPP_PYR_POX_like"/>
    <property type="match status" value="1"/>
</dbReference>
<dbReference type="HOGENOM" id="CLU_013748_4_0_1"/>
<dbReference type="OrthoDB" id="2867507at2759"/>
<dbReference type="Proteomes" id="UP000027073">
    <property type="component" value="Unassembled WGS sequence"/>
</dbReference>
<dbReference type="STRING" id="1137138.A0A067NGR0"/>
<accession>A0A067NGR0</accession>
<dbReference type="AlphaFoldDB" id="A0A067NGR0"/>
<dbReference type="InterPro" id="IPR045229">
    <property type="entry name" value="TPP_enz"/>
</dbReference>
<comment type="similarity">
    <text evidence="2">Belongs to the TPP enzyme family.</text>
</comment>
<organism evidence="7 8">
    <name type="scientific">Pleurotus ostreatus (strain PC15)</name>
    <name type="common">Oyster mushroom</name>
    <dbReference type="NCBI Taxonomy" id="1137138"/>
    <lineage>
        <taxon>Eukaryota</taxon>
        <taxon>Fungi</taxon>
        <taxon>Dikarya</taxon>
        <taxon>Basidiomycota</taxon>
        <taxon>Agaricomycotina</taxon>
        <taxon>Agaricomycetes</taxon>
        <taxon>Agaricomycetidae</taxon>
        <taxon>Agaricales</taxon>
        <taxon>Pleurotineae</taxon>
        <taxon>Pleurotaceae</taxon>
        <taxon>Pleurotus</taxon>
    </lineage>
</organism>
<dbReference type="PANTHER" id="PTHR18968:SF164">
    <property type="entry name" value="PYRUVATE DECARBOXYLASE"/>
    <property type="match status" value="1"/>
</dbReference>
<evidence type="ECO:0000259" key="5">
    <source>
        <dbReference type="Pfam" id="PF02775"/>
    </source>
</evidence>
<feature type="domain" description="Thiamine pyrophosphate enzyme N-terminal TPP-binding" evidence="6">
    <location>
        <begin position="3"/>
        <end position="119"/>
    </location>
</feature>
<dbReference type="InterPro" id="IPR012001">
    <property type="entry name" value="Thiamin_PyroP_enz_TPP-bd_dom"/>
</dbReference>
<dbReference type="Gene3D" id="3.40.50.1220">
    <property type="entry name" value="TPP-binding domain"/>
    <property type="match status" value="1"/>
</dbReference>
<dbReference type="InterPro" id="IPR011766">
    <property type="entry name" value="TPP_enzyme_TPP-bd"/>
</dbReference>
<dbReference type="Pfam" id="PF02776">
    <property type="entry name" value="TPP_enzyme_N"/>
    <property type="match status" value="1"/>
</dbReference>
<dbReference type="GO" id="GO:0030976">
    <property type="term" value="F:thiamine pyrophosphate binding"/>
    <property type="evidence" value="ECO:0007669"/>
    <property type="project" value="InterPro"/>
</dbReference>
<keyword evidence="3" id="KW-0786">Thiamine pyrophosphate</keyword>
<reference evidence="8" key="1">
    <citation type="journal article" date="2014" name="Proc. Natl. Acad. Sci. U.S.A.">
        <title>Extensive sampling of basidiomycete genomes demonstrates inadequacy of the white-rot/brown-rot paradigm for wood decay fungi.</title>
        <authorList>
            <person name="Riley R."/>
            <person name="Salamov A.A."/>
            <person name="Brown D.W."/>
            <person name="Nagy L.G."/>
            <person name="Floudas D."/>
            <person name="Held B.W."/>
            <person name="Levasseur A."/>
            <person name="Lombard V."/>
            <person name="Morin E."/>
            <person name="Otillar R."/>
            <person name="Lindquist E.A."/>
            <person name="Sun H."/>
            <person name="LaButti K.M."/>
            <person name="Schmutz J."/>
            <person name="Jabbour D."/>
            <person name="Luo H."/>
            <person name="Baker S.E."/>
            <person name="Pisabarro A.G."/>
            <person name="Walton J.D."/>
            <person name="Blanchette R.A."/>
            <person name="Henrissat B."/>
            <person name="Martin F."/>
            <person name="Cullen D."/>
            <person name="Hibbett D.S."/>
            <person name="Grigoriev I.V."/>
        </authorList>
    </citation>
    <scope>NUCLEOTIDE SEQUENCE [LARGE SCALE GENOMIC DNA]</scope>
    <source>
        <strain evidence="8">PC15</strain>
    </source>
</reference>